<evidence type="ECO:0000256" key="2">
    <source>
        <dbReference type="SAM" id="SignalP"/>
    </source>
</evidence>
<name>A0A366HRJ5_9BACT</name>
<dbReference type="RefSeq" id="WP_113957829.1">
    <property type="nucleotide sequence ID" value="NZ_QNRR01000002.1"/>
</dbReference>
<keyword evidence="4" id="KW-1185">Reference proteome</keyword>
<accession>A0A366HRJ5</accession>
<protein>
    <submittedName>
        <fullName evidence="3">Uncharacterized protein</fullName>
    </submittedName>
</protein>
<proteinExistence type="predicted"/>
<dbReference type="AlphaFoldDB" id="A0A366HRJ5"/>
<gene>
    <name evidence="3" type="ORF">DES53_102689</name>
</gene>
<dbReference type="EMBL" id="QNRR01000002">
    <property type="protein sequence ID" value="RBP46301.1"/>
    <property type="molecule type" value="Genomic_DNA"/>
</dbReference>
<evidence type="ECO:0000256" key="1">
    <source>
        <dbReference type="SAM" id="MobiDB-lite"/>
    </source>
</evidence>
<feature type="region of interest" description="Disordered" evidence="1">
    <location>
        <begin position="111"/>
        <end position="135"/>
    </location>
</feature>
<sequence>MTVRFISVSIGFCSLSLWLAGNLTAQLPQAPLLDSFVSPEARLEMMEKTYATNLRPIHGPVMQDYLRELELLKNKMTASGRAAESLAVDAEIARIRQAMSTTGTFPFVATGEGAPADPAKATTPEPAKPASEPNAPRTVLTLQAAKANGNTLAAGSAAPLGSLDWTVEKLAAGTYDVAMVFACAPMEAPEKLTLSLAGVAHPFTLPADRSTGSVKDFRIFRFGTVTVEKDVAAGNLRLQSEAVTPKLMIRSVILSRPKVPAPRQPGTTP</sequence>
<feature type="chain" id="PRO_5016793874" evidence="2">
    <location>
        <begin position="26"/>
        <end position="269"/>
    </location>
</feature>
<organism evidence="3 4">
    <name type="scientific">Roseimicrobium gellanilyticum</name>
    <dbReference type="NCBI Taxonomy" id="748857"/>
    <lineage>
        <taxon>Bacteria</taxon>
        <taxon>Pseudomonadati</taxon>
        <taxon>Verrucomicrobiota</taxon>
        <taxon>Verrucomicrobiia</taxon>
        <taxon>Verrucomicrobiales</taxon>
        <taxon>Verrucomicrobiaceae</taxon>
        <taxon>Roseimicrobium</taxon>
    </lineage>
</organism>
<reference evidence="3 4" key="1">
    <citation type="submission" date="2018-06" db="EMBL/GenBank/DDBJ databases">
        <title>Genomic Encyclopedia of Type Strains, Phase IV (KMG-IV): sequencing the most valuable type-strain genomes for metagenomic binning, comparative biology and taxonomic classification.</title>
        <authorList>
            <person name="Goeker M."/>
        </authorList>
    </citation>
    <scope>NUCLEOTIDE SEQUENCE [LARGE SCALE GENOMIC DNA]</scope>
    <source>
        <strain evidence="3 4">DSM 25532</strain>
    </source>
</reference>
<feature type="signal peptide" evidence="2">
    <location>
        <begin position="1"/>
        <end position="25"/>
    </location>
</feature>
<evidence type="ECO:0000313" key="4">
    <source>
        <dbReference type="Proteomes" id="UP000253426"/>
    </source>
</evidence>
<evidence type="ECO:0000313" key="3">
    <source>
        <dbReference type="EMBL" id="RBP46301.1"/>
    </source>
</evidence>
<dbReference type="Proteomes" id="UP000253426">
    <property type="component" value="Unassembled WGS sequence"/>
</dbReference>
<keyword evidence="2" id="KW-0732">Signal</keyword>
<comment type="caution">
    <text evidence="3">The sequence shown here is derived from an EMBL/GenBank/DDBJ whole genome shotgun (WGS) entry which is preliminary data.</text>
</comment>
<dbReference type="OrthoDB" id="191372at2"/>
<feature type="compositionally biased region" description="Low complexity" evidence="1">
    <location>
        <begin position="114"/>
        <end position="133"/>
    </location>
</feature>